<dbReference type="STRING" id="701521.PECL_1419"/>
<proteinExistence type="inferred from homology"/>
<dbReference type="EMBL" id="CP003137">
    <property type="protein sequence ID" value="AEV95643.1"/>
    <property type="molecule type" value="Genomic_DNA"/>
</dbReference>
<dbReference type="GO" id="GO:0042626">
    <property type="term" value="F:ATPase-coupled transmembrane transporter activity"/>
    <property type="evidence" value="ECO:0007669"/>
    <property type="project" value="TreeGrafter"/>
</dbReference>
<dbReference type="PATRIC" id="fig|701521.8.peg.1323"/>
<dbReference type="HOGENOM" id="CLU_000604_1_22_9"/>
<dbReference type="InterPro" id="IPR027417">
    <property type="entry name" value="P-loop_NTPase"/>
</dbReference>
<evidence type="ECO:0000313" key="10">
    <source>
        <dbReference type="EMBL" id="AEV95643.1"/>
    </source>
</evidence>
<dbReference type="Proteomes" id="UP000005444">
    <property type="component" value="Chromosome"/>
</dbReference>
<dbReference type="RefSeq" id="WP_014215837.1">
    <property type="nucleotide sequence ID" value="NC_016605.1"/>
</dbReference>
<keyword evidence="11" id="KW-1185">Reference proteome</keyword>
<organism evidence="10 11">
    <name type="scientific">Pediococcus claussenii (strain ATCC BAA-344 / DSM 14800 / JCM 18046 / KCTC 3811 / LMG 21948 / P06)</name>
    <dbReference type="NCBI Taxonomy" id="701521"/>
    <lineage>
        <taxon>Bacteria</taxon>
        <taxon>Bacillati</taxon>
        <taxon>Bacillota</taxon>
        <taxon>Bacilli</taxon>
        <taxon>Lactobacillales</taxon>
        <taxon>Lactobacillaceae</taxon>
        <taxon>Pediococcus</taxon>
    </lineage>
</organism>
<evidence type="ECO:0000259" key="9">
    <source>
        <dbReference type="PROSITE" id="PS50893"/>
    </source>
</evidence>
<dbReference type="Gene3D" id="3.40.50.300">
    <property type="entry name" value="P-loop containing nucleotide triphosphate hydrolases"/>
    <property type="match status" value="1"/>
</dbReference>
<evidence type="ECO:0000256" key="8">
    <source>
        <dbReference type="ARBA" id="ARBA00023136"/>
    </source>
</evidence>
<evidence type="ECO:0000256" key="6">
    <source>
        <dbReference type="ARBA" id="ARBA00022840"/>
    </source>
</evidence>
<dbReference type="SMART" id="SM00382">
    <property type="entry name" value="AAA"/>
    <property type="match status" value="1"/>
</dbReference>
<dbReference type="eggNOG" id="COG1122">
    <property type="taxonomic scope" value="Bacteria"/>
</dbReference>
<dbReference type="GO" id="GO:0016887">
    <property type="term" value="F:ATP hydrolysis activity"/>
    <property type="evidence" value="ECO:0007669"/>
    <property type="project" value="InterPro"/>
</dbReference>
<protein>
    <submittedName>
        <fullName evidence="10">Cobalt ABC transporter, ATP-binding protein CbiO</fullName>
    </submittedName>
</protein>
<name>G8PEN4_PEDCP</name>
<dbReference type="GO" id="GO:0005524">
    <property type="term" value="F:ATP binding"/>
    <property type="evidence" value="ECO:0007669"/>
    <property type="project" value="UniProtKB-KW"/>
</dbReference>
<dbReference type="Pfam" id="PF00005">
    <property type="entry name" value="ABC_tran"/>
    <property type="match status" value="1"/>
</dbReference>
<keyword evidence="6 10" id="KW-0067">ATP-binding</keyword>
<evidence type="ECO:0000313" key="11">
    <source>
        <dbReference type="Proteomes" id="UP000005444"/>
    </source>
</evidence>
<dbReference type="PANTHER" id="PTHR43553:SF24">
    <property type="entry name" value="ENERGY-COUPLING FACTOR TRANSPORTER ATP-BINDING PROTEIN ECFA1"/>
    <property type="match status" value="1"/>
</dbReference>
<evidence type="ECO:0000256" key="1">
    <source>
        <dbReference type="ARBA" id="ARBA00004202"/>
    </source>
</evidence>
<gene>
    <name evidence="10" type="primary">cbiO</name>
    <name evidence="10" type="ordered locus">PECL_1419</name>
</gene>
<reference evidence="10 11" key="1">
    <citation type="journal article" date="2012" name="J. Bacteriol.">
        <title>Complete Genome Sequence of the Beer Spoilage Organism Pediococcus claussenii ATCC BAA-344T.</title>
        <authorList>
            <person name="Pittet V."/>
            <person name="Abegunde T."/>
            <person name="Marfleet T."/>
            <person name="Haakensen M."/>
            <person name="Morrow K."/>
            <person name="Jayaprakash T."/>
            <person name="Schroeder K."/>
            <person name="Trost B."/>
            <person name="Byrns S."/>
            <person name="Bergsveinson J."/>
            <person name="Kusalik A."/>
            <person name="Ziola B."/>
        </authorList>
    </citation>
    <scope>NUCLEOTIDE SEQUENCE [LARGE SCALE GENOMIC DNA]</scope>
    <source>
        <strain evidence="10 11">ATCC BAA-344</strain>
    </source>
</reference>
<evidence type="ECO:0000256" key="2">
    <source>
        <dbReference type="ARBA" id="ARBA00005417"/>
    </source>
</evidence>
<dbReference type="InterPro" id="IPR050095">
    <property type="entry name" value="ECF_ABC_transporter_ATP-bd"/>
</dbReference>
<dbReference type="SUPFAM" id="SSF52540">
    <property type="entry name" value="P-loop containing nucleoside triphosphate hydrolases"/>
    <property type="match status" value="1"/>
</dbReference>
<dbReference type="GO" id="GO:0043190">
    <property type="term" value="C:ATP-binding cassette (ABC) transporter complex"/>
    <property type="evidence" value="ECO:0007669"/>
    <property type="project" value="TreeGrafter"/>
</dbReference>
<dbReference type="PROSITE" id="PS50893">
    <property type="entry name" value="ABC_TRANSPORTER_2"/>
    <property type="match status" value="1"/>
</dbReference>
<evidence type="ECO:0000256" key="7">
    <source>
        <dbReference type="ARBA" id="ARBA00022967"/>
    </source>
</evidence>
<keyword evidence="4" id="KW-1003">Cell membrane</keyword>
<evidence type="ECO:0000256" key="4">
    <source>
        <dbReference type="ARBA" id="ARBA00022475"/>
    </source>
</evidence>
<evidence type="ECO:0000256" key="5">
    <source>
        <dbReference type="ARBA" id="ARBA00022741"/>
    </source>
</evidence>
<comment type="similarity">
    <text evidence="2">Belongs to the ABC transporter superfamily.</text>
</comment>
<dbReference type="PROSITE" id="PS00211">
    <property type="entry name" value="ABC_TRANSPORTER_1"/>
    <property type="match status" value="1"/>
</dbReference>
<sequence length="268" mass="30782">MISLKNLDFSYDNKNKILDNLNIDFGEQGQIIGIVGPNGSGKSTIFKNIVALEKPTSGFVQVDGVPIKYSKKGLFNLRSQIGMVFQNADHQIFFSNVSEDVSFVLKNLKYSKKQIGERLDWVFKELDMEDIRDRPVQYLSGGQKRRVAIAGVMVMKPKWLLLDEPTTGLDFDGIKRMKNLIKQLMKNGQRFIISSHDMNFMYDICDYFYVIKGGSLLGKGTKQVVFENQEIMTQAQLEIPFIVKLHRKFGTELFENEEELFNSQIKLR</sequence>
<dbReference type="InterPro" id="IPR003593">
    <property type="entry name" value="AAA+_ATPase"/>
</dbReference>
<dbReference type="FunFam" id="3.40.50.300:FF:000224">
    <property type="entry name" value="Energy-coupling factor transporter ATP-binding protein EcfA"/>
    <property type="match status" value="1"/>
</dbReference>
<evidence type="ECO:0000256" key="3">
    <source>
        <dbReference type="ARBA" id="ARBA00022448"/>
    </source>
</evidence>
<dbReference type="InterPro" id="IPR017871">
    <property type="entry name" value="ABC_transporter-like_CS"/>
</dbReference>
<dbReference type="CDD" id="cd03225">
    <property type="entry name" value="ABC_cobalt_CbiO_domain1"/>
    <property type="match status" value="1"/>
</dbReference>
<keyword evidence="8" id="KW-0472">Membrane</keyword>
<comment type="subcellular location">
    <subcellularLocation>
        <location evidence="1">Cell membrane</location>
        <topology evidence="1">Peripheral membrane protein</topology>
    </subcellularLocation>
</comment>
<dbReference type="KEGG" id="pce:PECL_1419"/>
<feature type="domain" description="ABC transporter" evidence="9">
    <location>
        <begin position="2"/>
        <end position="238"/>
    </location>
</feature>
<keyword evidence="5" id="KW-0547">Nucleotide-binding</keyword>
<keyword evidence="3" id="KW-0813">Transport</keyword>
<dbReference type="AlphaFoldDB" id="G8PEN4"/>
<dbReference type="PANTHER" id="PTHR43553">
    <property type="entry name" value="HEAVY METAL TRANSPORTER"/>
    <property type="match status" value="1"/>
</dbReference>
<dbReference type="InterPro" id="IPR015856">
    <property type="entry name" value="ABC_transpr_CbiO/EcfA_su"/>
</dbReference>
<keyword evidence="7" id="KW-1278">Translocase</keyword>
<accession>G8PEN4</accession>
<dbReference type="InterPro" id="IPR003439">
    <property type="entry name" value="ABC_transporter-like_ATP-bd"/>
</dbReference>